<dbReference type="Pfam" id="PF01370">
    <property type="entry name" value="Epimerase"/>
    <property type="match status" value="1"/>
</dbReference>
<name>A0A4D7QPD0_9HYPH</name>
<dbReference type="InterPro" id="IPR036291">
    <property type="entry name" value="NAD(P)-bd_dom_sf"/>
</dbReference>
<sequence length="326" mass="34184">MTAAGSDDLAGHTVLVAGGRGFVGSHVVRALVSAGARPVVFGPPMADDLLADITGHFDDITGSVEDDDALDQVFATTRPPLVISCIAHGAGKLGLMRTGEADLQASLAVNVAGFAKLLDAARRAHVRRVVWTSSTVVYGPASAYGGRTVNEADATGPVTNYGLTKELAETVAAYHHRRHGLHVVGLRLPLVLGPGLWYQGVASTIAGLFATIREGRAAHIAFHDDAMDLMEVGDVARALLIAAQHPRKLDPIYNLAGFTAAMSDIVAAVSRLRPDARITRDLVPAAQTFPPIDGRRFSQATGFTATHDLDSLVASLLTPEAETAHV</sequence>
<evidence type="ECO:0000256" key="1">
    <source>
        <dbReference type="ARBA" id="ARBA00022857"/>
    </source>
</evidence>
<dbReference type="InterPro" id="IPR001509">
    <property type="entry name" value="Epimerase_deHydtase"/>
</dbReference>
<keyword evidence="5" id="KW-1185">Reference proteome</keyword>
<organism evidence="4 5">
    <name type="scientific">Phreatobacter aquaticus</name>
    <dbReference type="NCBI Taxonomy" id="2570229"/>
    <lineage>
        <taxon>Bacteria</taxon>
        <taxon>Pseudomonadati</taxon>
        <taxon>Pseudomonadota</taxon>
        <taxon>Alphaproteobacteria</taxon>
        <taxon>Hyphomicrobiales</taxon>
        <taxon>Phreatobacteraceae</taxon>
        <taxon>Phreatobacter</taxon>
    </lineage>
</organism>
<dbReference type="Proteomes" id="UP000298588">
    <property type="component" value="Chromosome"/>
</dbReference>
<keyword evidence="1" id="KW-0521">NADP</keyword>
<evidence type="ECO:0000313" key="4">
    <source>
        <dbReference type="EMBL" id="QCK87436.1"/>
    </source>
</evidence>
<dbReference type="CDD" id="cd08946">
    <property type="entry name" value="SDR_e"/>
    <property type="match status" value="1"/>
</dbReference>
<dbReference type="RefSeq" id="WP_137100765.1">
    <property type="nucleotide sequence ID" value="NZ_CP039865.1"/>
</dbReference>
<dbReference type="Gene3D" id="3.40.50.720">
    <property type="entry name" value="NAD(P)-binding Rossmann-like Domain"/>
    <property type="match status" value="1"/>
</dbReference>
<dbReference type="PANTHER" id="PTHR43103:SF3">
    <property type="entry name" value="ADP-L-GLYCERO-D-MANNO-HEPTOSE-6-EPIMERASE"/>
    <property type="match status" value="1"/>
</dbReference>
<dbReference type="SUPFAM" id="SSF51735">
    <property type="entry name" value="NAD(P)-binding Rossmann-fold domains"/>
    <property type="match status" value="1"/>
</dbReference>
<evidence type="ECO:0000256" key="2">
    <source>
        <dbReference type="ARBA" id="ARBA00023277"/>
    </source>
</evidence>
<accession>A0A4D7QPD0</accession>
<proteinExistence type="predicted"/>
<evidence type="ECO:0000259" key="3">
    <source>
        <dbReference type="Pfam" id="PF01370"/>
    </source>
</evidence>
<dbReference type="EMBL" id="CP039865">
    <property type="protein sequence ID" value="QCK87436.1"/>
    <property type="molecule type" value="Genomic_DNA"/>
</dbReference>
<dbReference type="AlphaFoldDB" id="A0A4D7QPD0"/>
<dbReference type="PANTHER" id="PTHR43103">
    <property type="entry name" value="NUCLEOSIDE-DIPHOSPHATE-SUGAR EPIMERASE"/>
    <property type="match status" value="1"/>
</dbReference>
<keyword evidence="2" id="KW-0119">Carbohydrate metabolism</keyword>
<feature type="domain" description="NAD-dependent epimerase/dehydratase" evidence="3">
    <location>
        <begin position="14"/>
        <end position="256"/>
    </location>
</feature>
<dbReference type="KEGG" id="paqt:E8L99_17570"/>
<evidence type="ECO:0000313" key="5">
    <source>
        <dbReference type="Proteomes" id="UP000298588"/>
    </source>
</evidence>
<dbReference type="OrthoDB" id="9795501at2"/>
<gene>
    <name evidence="4" type="ORF">E8L99_17570</name>
</gene>
<protein>
    <submittedName>
        <fullName evidence="4">NAD(P)-dependent oxidoreductase</fullName>
    </submittedName>
</protein>
<reference evidence="4 5" key="1">
    <citation type="submission" date="2019-04" db="EMBL/GenBank/DDBJ databases">
        <title>Phreatobacter aquaticus sp. nov.</title>
        <authorList>
            <person name="Choi A."/>
            <person name="Baek K."/>
        </authorList>
    </citation>
    <scope>NUCLEOTIDE SEQUENCE [LARGE SCALE GENOMIC DNA]</scope>
    <source>
        <strain evidence="4 5">NMCR1094</strain>
    </source>
</reference>